<dbReference type="SUPFAM" id="SSF102405">
    <property type="entry name" value="MCP/YpsA-like"/>
    <property type="match status" value="1"/>
</dbReference>
<dbReference type="InterPro" id="IPR005268">
    <property type="entry name" value="CHP00725"/>
</dbReference>
<evidence type="ECO:0000313" key="2">
    <source>
        <dbReference type="Proteomes" id="UP000727962"/>
    </source>
</evidence>
<proteinExistence type="predicted"/>
<dbReference type="InterPro" id="IPR041164">
    <property type="entry name" value="LDcluster4"/>
</dbReference>
<comment type="caution">
    <text evidence="1">The sequence shown here is derived from an EMBL/GenBank/DDBJ whole genome shotgun (WGS) entry which is preliminary data.</text>
</comment>
<protein>
    <submittedName>
        <fullName evidence="1">TIGR00725 family protein</fullName>
    </submittedName>
</protein>
<dbReference type="NCBIfam" id="TIGR00725">
    <property type="entry name" value="TIGR00725 family protein"/>
    <property type="match status" value="1"/>
</dbReference>
<reference evidence="1" key="1">
    <citation type="submission" date="2020-07" db="EMBL/GenBank/DDBJ databases">
        <title>Huge and variable diversity of episymbiotic CPR bacteria and DPANN archaea in groundwater ecosystems.</title>
        <authorList>
            <person name="He C.Y."/>
            <person name="Keren R."/>
            <person name="Whittaker M."/>
            <person name="Farag I.F."/>
            <person name="Doudna J."/>
            <person name="Cate J.H.D."/>
            <person name="Banfield J.F."/>
        </authorList>
    </citation>
    <scope>NUCLEOTIDE SEQUENCE</scope>
    <source>
        <strain evidence="1">NC_groundwater_17_Pr7_B-0.1um_64_12</strain>
    </source>
</reference>
<sequence length="156" mass="15130">MKGRLIAVVGAAKCDSATASVAGEVGRLLAEAGAVVVCGGLGGVMEAACQGASEAGGLTVGLLPGKDPADANRFVSVPIATGLGEARNSVIAHACAGMIAVGGEYGTLSEIALALKLGKPVVGLGTWSLSRGGRVDGGIVAAATPVEAMHALLRLL</sequence>
<dbReference type="Gene3D" id="3.40.50.450">
    <property type="match status" value="1"/>
</dbReference>
<dbReference type="EMBL" id="JACOSL010000046">
    <property type="protein sequence ID" value="MBI1756981.1"/>
    <property type="molecule type" value="Genomic_DNA"/>
</dbReference>
<dbReference type="InterPro" id="IPR052341">
    <property type="entry name" value="LOG_family_nucleotidases"/>
</dbReference>
<gene>
    <name evidence="1" type="ORF">HYR64_07740</name>
</gene>
<evidence type="ECO:0000313" key="1">
    <source>
        <dbReference type="EMBL" id="MBI1756981.1"/>
    </source>
</evidence>
<dbReference type="PANTHER" id="PTHR43393">
    <property type="entry name" value="CYTOKININ RIBOSIDE 5'-MONOPHOSPHATE PHOSPHORIBOHYDROLASE"/>
    <property type="match status" value="1"/>
</dbReference>
<name>A0A931LW95_FIMGI</name>
<dbReference type="PANTHER" id="PTHR43393:SF3">
    <property type="entry name" value="LYSINE DECARBOXYLASE-LIKE PROTEIN"/>
    <property type="match status" value="1"/>
</dbReference>
<accession>A0A931LW95</accession>
<dbReference type="Proteomes" id="UP000727962">
    <property type="component" value="Unassembled WGS sequence"/>
</dbReference>
<dbReference type="AlphaFoldDB" id="A0A931LW95"/>
<dbReference type="Pfam" id="PF18306">
    <property type="entry name" value="LDcluster4"/>
    <property type="match status" value="1"/>
</dbReference>
<organism evidence="1 2">
    <name type="scientific">Fimbriimonas ginsengisoli</name>
    <dbReference type="NCBI Taxonomy" id="1005039"/>
    <lineage>
        <taxon>Bacteria</taxon>
        <taxon>Bacillati</taxon>
        <taxon>Armatimonadota</taxon>
        <taxon>Fimbriimonadia</taxon>
        <taxon>Fimbriimonadales</taxon>
        <taxon>Fimbriimonadaceae</taxon>
        <taxon>Fimbriimonas</taxon>
    </lineage>
</organism>
<dbReference type="GO" id="GO:0005829">
    <property type="term" value="C:cytosol"/>
    <property type="evidence" value="ECO:0007669"/>
    <property type="project" value="TreeGrafter"/>
</dbReference>